<sequence length="72" mass="8365">MIIERKDNIWEVPFSDIQSGQNFEFGGLLFLKRDGQSAWAIKKNAISLVDFKREDKVRPVDVKVEFSYATEI</sequence>
<proteinExistence type="predicted"/>
<organism evidence="1 2">
    <name type="scientific">Pectobacterium phage Arno162</name>
    <dbReference type="NCBI Taxonomy" id="2500577"/>
    <lineage>
        <taxon>Viruses</taxon>
        <taxon>Duplodnaviria</taxon>
        <taxon>Heunggongvirae</taxon>
        <taxon>Uroviricota</taxon>
        <taxon>Caudoviricetes</taxon>
        <taxon>Andersonviridae</taxon>
        <taxon>Andersonviridae incertae sedis</taxon>
        <taxon>Arnovirus</taxon>
        <taxon>Arnovirus arno162</taxon>
    </lineage>
</organism>
<gene>
    <name evidence="1" type="ORF">Arno162_108</name>
</gene>
<evidence type="ECO:0000313" key="2">
    <source>
        <dbReference type="Proteomes" id="UP000430872"/>
    </source>
</evidence>
<protein>
    <submittedName>
        <fullName evidence="1">Uncharacterized protein</fullName>
    </submittedName>
</protein>
<name>A0A678ZJR4_9CAUD</name>
<keyword evidence="2" id="KW-1185">Reference proteome</keyword>
<dbReference type="Proteomes" id="UP000430872">
    <property type="component" value="Segment"/>
</dbReference>
<dbReference type="EMBL" id="MK290737">
    <property type="protein sequence ID" value="AZV02148.1"/>
    <property type="molecule type" value="Genomic_DNA"/>
</dbReference>
<reference evidence="1 2" key="1">
    <citation type="submission" date="2018-12" db="EMBL/GenBank/DDBJ databases">
        <authorList>
            <person name="Shneider M.M."/>
            <person name="Kabilov M.R."/>
            <person name="Miroshnikov K.A."/>
        </authorList>
    </citation>
    <scope>NUCLEOTIDE SEQUENCE [LARGE SCALE GENOMIC DNA]</scope>
</reference>
<evidence type="ECO:0000313" key="1">
    <source>
        <dbReference type="EMBL" id="AZV02148.1"/>
    </source>
</evidence>
<accession>A0A678ZJR4</accession>